<protein>
    <submittedName>
        <fullName evidence="3">Uncharacterized protein</fullName>
    </submittedName>
</protein>
<accession>A0A250IR08</accession>
<evidence type="ECO:0000256" key="1">
    <source>
        <dbReference type="SAM" id="MobiDB-lite"/>
    </source>
</evidence>
<dbReference type="KEGG" id="mbd:MEBOL_007190"/>
<sequence>MAEKSEKMTTKQELRAPDAFQLYGAEASSWLEKRQQYIGLALGVALVGGLIAATVHYFSARGEEKASKQFGEALSVLERPVVTGVDLQPAAEGQEPPFKSDKEKDEAIVQSLTGFREANKGSDAAAMAALPLGKAEYRLGNYDQALASFDAFLGKARKEDPLTVSAREGQGYAYEAKGELDKALASFQEMSKLDAGGFLQGMGQYHQARILVAQGKKDEAAQLLSDLKTAQTNTAAGRLATERLAVLAAQGVKVPEPKPESAPAATPDAK</sequence>
<keyword evidence="4" id="KW-1185">Reference proteome</keyword>
<dbReference type="Gene3D" id="1.25.40.10">
    <property type="entry name" value="Tetratricopeptide repeat domain"/>
    <property type="match status" value="1"/>
</dbReference>
<evidence type="ECO:0000256" key="2">
    <source>
        <dbReference type="SAM" id="Phobius"/>
    </source>
</evidence>
<feature type="region of interest" description="Disordered" evidence="1">
    <location>
        <begin position="251"/>
        <end position="270"/>
    </location>
</feature>
<keyword evidence="2" id="KW-1133">Transmembrane helix</keyword>
<dbReference type="Proteomes" id="UP000217289">
    <property type="component" value="Chromosome"/>
</dbReference>
<keyword evidence="2" id="KW-0812">Transmembrane</keyword>
<organism evidence="3 4">
    <name type="scientific">Melittangium boletus DSM 14713</name>
    <dbReference type="NCBI Taxonomy" id="1294270"/>
    <lineage>
        <taxon>Bacteria</taxon>
        <taxon>Pseudomonadati</taxon>
        <taxon>Myxococcota</taxon>
        <taxon>Myxococcia</taxon>
        <taxon>Myxococcales</taxon>
        <taxon>Cystobacterineae</taxon>
        <taxon>Archangiaceae</taxon>
        <taxon>Melittangium</taxon>
    </lineage>
</organism>
<dbReference type="Pfam" id="PF13432">
    <property type="entry name" value="TPR_16"/>
    <property type="match status" value="1"/>
</dbReference>
<proteinExistence type="predicted"/>
<evidence type="ECO:0000313" key="3">
    <source>
        <dbReference type="EMBL" id="ATB33692.1"/>
    </source>
</evidence>
<evidence type="ECO:0000313" key="4">
    <source>
        <dbReference type="Proteomes" id="UP000217289"/>
    </source>
</evidence>
<dbReference type="InterPro" id="IPR011990">
    <property type="entry name" value="TPR-like_helical_dom_sf"/>
</dbReference>
<dbReference type="SUPFAM" id="SSF48452">
    <property type="entry name" value="TPR-like"/>
    <property type="match status" value="1"/>
</dbReference>
<feature type="transmembrane region" description="Helical" evidence="2">
    <location>
        <begin position="37"/>
        <end position="58"/>
    </location>
</feature>
<dbReference type="EMBL" id="CP022163">
    <property type="protein sequence ID" value="ATB33692.1"/>
    <property type="molecule type" value="Genomic_DNA"/>
</dbReference>
<dbReference type="RefSeq" id="WP_245919174.1">
    <property type="nucleotide sequence ID" value="NZ_CP022163.1"/>
</dbReference>
<name>A0A250IR08_9BACT</name>
<dbReference type="AlphaFoldDB" id="A0A250IR08"/>
<reference evidence="3 4" key="1">
    <citation type="submission" date="2017-06" db="EMBL/GenBank/DDBJ databases">
        <authorList>
            <person name="Kim H.J."/>
            <person name="Triplett B.A."/>
        </authorList>
    </citation>
    <scope>NUCLEOTIDE SEQUENCE [LARGE SCALE GENOMIC DNA]</scope>
    <source>
        <strain evidence="3 4">DSM 14713</strain>
    </source>
</reference>
<keyword evidence="2" id="KW-0472">Membrane</keyword>
<gene>
    <name evidence="3" type="ORF">MEBOL_007190</name>
</gene>